<dbReference type="InterPro" id="IPR029787">
    <property type="entry name" value="Nucleotide_cyclase"/>
</dbReference>
<evidence type="ECO:0000313" key="3">
    <source>
        <dbReference type="Proteomes" id="UP000742631"/>
    </source>
</evidence>
<dbReference type="InterPro" id="IPR052155">
    <property type="entry name" value="Biofilm_reg_signaling"/>
</dbReference>
<evidence type="ECO:0000259" key="1">
    <source>
        <dbReference type="PROSITE" id="PS50887"/>
    </source>
</evidence>
<proteinExistence type="predicted"/>
<name>A0A921E481_9HYPH</name>
<comment type="caution">
    <text evidence="2">The sequence shown here is derived from an EMBL/GenBank/DDBJ whole genome shotgun (WGS) entry which is preliminary data.</text>
</comment>
<dbReference type="PROSITE" id="PS50887">
    <property type="entry name" value="GGDEF"/>
    <property type="match status" value="1"/>
</dbReference>
<evidence type="ECO:0000313" key="2">
    <source>
        <dbReference type="EMBL" id="HJE24257.1"/>
    </source>
</evidence>
<dbReference type="SUPFAM" id="SSF55785">
    <property type="entry name" value="PYP-like sensor domain (PAS domain)"/>
    <property type="match status" value="1"/>
</dbReference>
<dbReference type="InterPro" id="IPR000160">
    <property type="entry name" value="GGDEF_dom"/>
</dbReference>
<reference evidence="2" key="1">
    <citation type="journal article" date="2021" name="PeerJ">
        <title>Extensive microbial diversity within the chicken gut microbiome revealed by metagenomics and culture.</title>
        <authorList>
            <person name="Gilroy R."/>
            <person name="Ravi A."/>
            <person name="Getino M."/>
            <person name="Pursley I."/>
            <person name="Horton D.L."/>
            <person name="Alikhan N.F."/>
            <person name="Baker D."/>
            <person name="Gharbi K."/>
            <person name="Hall N."/>
            <person name="Watson M."/>
            <person name="Adriaenssens E.M."/>
            <person name="Foster-Nyarko E."/>
            <person name="Jarju S."/>
            <person name="Secka A."/>
            <person name="Antonio M."/>
            <person name="Oren A."/>
            <person name="Chaudhuri R.R."/>
            <person name="La Ragione R."/>
            <person name="Hildebrand F."/>
            <person name="Pallen M.J."/>
        </authorList>
    </citation>
    <scope>NUCLEOTIDE SEQUENCE</scope>
    <source>
        <strain evidence="2">316</strain>
    </source>
</reference>
<protein>
    <submittedName>
        <fullName evidence="2">Diguanylate cyclase</fullName>
        <ecNumber evidence="2">2.7.7.65</ecNumber>
    </submittedName>
</protein>
<dbReference type="AlphaFoldDB" id="A0A921E481"/>
<feature type="domain" description="GGDEF" evidence="1">
    <location>
        <begin position="187"/>
        <end position="317"/>
    </location>
</feature>
<dbReference type="InterPro" id="IPR035965">
    <property type="entry name" value="PAS-like_dom_sf"/>
</dbReference>
<dbReference type="NCBIfam" id="TIGR00254">
    <property type="entry name" value="GGDEF"/>
    <property type="match status" value="1"/>
</dbReference>
<dbReference type="PANTHER" id="PTHR44757">
    <property type="entry name" value="DIGUANYLATE CYCLASE DGCP"/>
    <property type="match status" value="1"/>
</dbReference>
<dbReference type="InterPro" id="IPR043128">
    <property type="entry name" value="Rev_trsase/Diguanyl_cyclase"/>
</dbReference>
<dbReference type="GO" id="GO:0052621">
    <property type="term" value="F:diguanylate cyclase activity"/>
    <property type="evidence" value="ECO:0007669"/>
    <property type="project" value="UniProtKB-EC"/>
</dbReference>
<dbReference type="CDD" id="cd01949">
    <property type="entry name" value="GGDEF"/>
    <property type="match status" value="1"/>
</dbReference>
<dbReference type="Pfam" id="PF08447">
    <property type="entry name" value="PAS_3"/>
    <property type="match status" value="1"/>
</dbReference>
<dbReference type="InterPro" id="IPR013655">
    <property type="entry name" value="PAS_fold_3"/>
</dbReference>
<dbReference type="SUPFAM" id="SSF55073">
    <property type="entry name" value="Nucleotide cyclase"/>
    <property type="match status" value="1"/>
</dbReference>
<reference evidence="2" key="2">
    <citation type="submission" date="2021-09" db="EMBL/GenBank/DDBJ databases">
        <authorList>
            <person name="Gilroy R."/>
        </authorList>
    </citation>
    <scope>NUCLEOTIDE SEQUENCE</scope>
    <source>
        <strain evidence="2">316</strain>
    </source>
</reference>
<keyword evidence="2" id="KW-0808">Transferase</keyword>
<sequence>MRRREPLGEGGAAEIQRLRLQLRIQAAVIAAQQVEARFREERFERATQAARMGLWECDLRTEALRWSGGVYDLFGLPRDRPPDRRSTLNQYVPTSRSRLTSVRAQAITDGTGFTLDSEIVTPAGQHRWIRLTATVDRQDGVPVRLFGMKQDVTDDLLLLERTRRLAECDSLTDLANRAGFEARLRDPVAALLLIDLDGFKAVNDTHGHQAGDQCLRETARRLRLTCRKGDLLARLGGDEFAVVVERPVSPEAAALYAQGIIDALCRPVDGDGRRFPIGASVGIALSGPAPLDLYACADAALYAAKAAGRGTFRLFDAAADPPIRSAGITGARAAG</sequence>
<dbReference type="EMBL" id="DYYG01000035">
    <property type="protein sequence ID" value="HJE24257.1"/>
    <property type="molecule type" value="Genomic_DNA"/>
</dbReference>
<dbReference type="EC" id="2.7.7.65" evidence="2"/>
<dbReference type="Gene3D" id="3.30.450.20">
    <property type="entry name" value="PAS domain"/>
    <property type="match status" value="1"/>
</dbReference>
<dbReference type="Pfam" id="PF00990">
    <property type="entry name" value="GGDEF"/>
    <property type="match status" value="1"/>
</dbReference>
<organism evidence="2 3">
    <name type="scientific">Methylorubrum populi</name>
    <dbReference type="NCBI Taxonomy" id="223967"/>
    <lineage>
        <taxon>Bacteria</taxon>
        <taxon>Pseudomonadati</taxon>
        <taxon>Pseudomonadota</taxon>
        <taxon>Alphaproteobacteria</taxon>
        <taxon>Hyphomicrobiales</taxon>
        <taxon>Methylobacteriaceae</taxon>
        <taxon>Methylorubrum</taxon>
    </lineage>
</organism>
<keyword evidence="2" id="KW-0548">Nucleotidyltransferase</keyword>
<dbReference type="Proteomes" id="UP000742631">
    <property type="component" value="Unassembled WGS sequence"/>
</dbReference>
<dbReference type="Gene3D" id="3.30.70.270">
    <property type="match status" value="1"/>
</dbReference>
<dbReference type="SMART" id="SM00267">
    <property type="entry name" value="GGDEF"/>
    <property type="match status" value="1"/>
</dbReference>
<accession>A0A921E481</accession>
<gene>
    <name evidence="2" type="ORF">K8W01_11415</name>
</gene>
<dbReference type="PANTHER" id="PTHR44757:SF2">
    <property type="entry name" value="BIOFILM ARCHITECTURE MAINTENANCE PROTEIN MBAA"/>
    <property type="match status" value="1"/>
</dbReference>